<keyword evidence="7" id="KW-0511">Multifunctional enzyme</keyword>
<dbReference type="FunFam" id="1.10.1200.10:FF:000007">
    <property type="entry name" value="Probable polyketide synthase pks17"/>
    <property type="match status" value="2"/>
</dbReference>
<dbReference type="Pfam" id="PF08659">
    <property type="entry name" value="KR"/>
    <property type="match status" value="2"/>
</dbReference>
<evidence type="ECO:0000256" key="14">
    <source>
        <dbReference type="SAM" id="Coils"/>
    </source>
</evidence>
<accession>A0A9W6QHL5</accession>
<dbReference type="PROSITE" id="PS00012">
    <property type="entry name" value="PHOSPHOPANTETHEINE"/>
    <property type="match status" value="2"/>
</dbReference>
<dbReference type="Pfam" id="PF00550">
    <property type="entry name" value="PP-binding"/>
    <property type="match status" value="2"/>
</dbReference>
<dbReference type="SMART" id="SM01294">
    <property type="entry name" value="PKS_PP_betabranch"/>
    <property type="match status" value="1"/>
</dbReference>
<feature type="domain" description="Ketosynthase family 3 (KS3)" evidence="16">
    <location>
        <begin position="1489"/>
        <end position="1913"/>
    </location>
</feature>
<dbReference type="PANTHER" id="PTHR43775:SF51">
    <property type="entry name" value="INACTIVE PHENOLPHTHIOCEROL SYNTHESIS POLYKETIDE SYNTHASE TYPE I PKS1-RELATED"/>
    <property type="match status" value="1"/>
</dbReference>
<dbReference type="InterPro" id="IPR014031">
    <property type="entry name" value="Ketoacyl_synth_C"/>
</dbReference>
<comment type="pathway">
    <text evidence="11">Antibiotic biosynthesis; erythromycin biosynthesis.</text>
</comment>
<evidence type="ECO:0000259" key="16">
    <source>
        <dbReference type="PROSITE" id="PS52004"/>
    </source>
</evidence>
<dbReference type="InterPro" id="IPR014043">
    <property type="entry name" value="Acyl_transferase_dom"/>
</dbReference>
<dbReference type="GO" id="GO:0004315">
    <property type="term" value="F:3-oxoacyl-[acyl-carrier-protein] synthase activity"/>
    <property type="evidence" value="ECO:0007669"/>
    <property type="project" value="InterPro"/>
</dbReference>
<name>A0A9W6QHL5_9PSEU</name>
<keyword evidence="4" id="KW-0808">Transferase</keyword>
<dbReference type="InterPro" id="IPR009081">
    <property type="entry name" value="PP-bd_ACP"/>
</dbReference>
<dbReference type="FunFam" id="3.40.366.10:FF:000002">
    <property type="entry name" value="Probable polyketide synthase 2"/>
    <property type="match status" value="1"/>
</dbReference>
<dbReference type="Pfam" id="PF02801">
    <property type="entry name" value="Ketoacyl-synt_C"/>
    <property type="match status" value="2"/>
</dbReference>
<evidence type="ECO:0000256" key="11">
    <source>
        <dbReference type="ARBA" id="ARBA00060622"/>
    </source>
</evidence>
<dbReference type="InterPro" id="IPR020806">
    <property type="entry name" value="PKS_PP-bd"/>
</dbReference>
<evidence type="ECO:0000313" key="18">
    <source>
        <dbReference type="Proteomes" id="UP001165042"/>
    </source>
</evidence>
<evidence type="ECO:0000256" key="10">
    <source>
        <dbReference type="ARBA" id="ARBA00060158"/>
    </source>
</evidence>
<dbReference type="SUPFAM" id="SSF51735">
    <property type="entry name" value="NAD(P)-binding Rossmann-fold domains"/>
    <property type="match status" value="4"/>
</dbReference>
<keyword evidence="5" id="KW-0677">Repeat</keyword>
<dbReference type="Gene3D" id="3.40.50.720">
    <property type="entry name" value="NAD(P)-binding Rossmann-like Domain"/>
    <property type="match status" value="2"/>
</dbReference>
<comment type="caution">
    <text evidence="17">The sequence shown here is derived from an EMBL/GenBank/DDBJ whole genome shotgun (WGS) entry which is preliminary data.</text>
</comment>
<dbReference type="SMART" id="SM00825">
    <property type="entry name" value="PKS_KS"/>
    <property type="match status" value="2"/>
</dbReference>
<evidence type="ECO:0000256" key="3">
    <source>
        <dbReference type="ARBA" id="ARBA00022553"/>
    </source>
</evidence>
<dbReference type="SUPFAM" id="SSF53901">
    <property type="entry name" value="Thiolase-like"/>
    <property type="match status" value="2"/>
</dbReference>
<dbReference type="SUPFAM" id="SSF101173">
    <property type="entry name" value="Docking domain B of the erythromycin polyketide synthase (DEBS)"/>
    <property type="match status" value="1"/>
</dbReference>
<dbReference type="InterPro" id="IPR036299">
    <property type="entry name" value="Polyketide_synth_docking_sf"/>
</dbReference>
<dbReference type="SMART" id="SM00823">
    <property type="entry name" value="PKS_PP"/>
    <property type="match status" value="2"/>
</dbReference>
<evidence type="ECO:0000256" key="2">
    <source>
        <dbReference type="ARBA" id="ARBA00022450"/>
    </source>
</evidence>
<evidence type="ECO:0000256" key="9">
    <source>
        <dbReference type="ARBA" id="ARBA00052442"/>
    </source>
</evidence>
<comment type="catalytic activity">
    <reaction evidence="9">
        <text>6 (S)-methylmalonyl-CoA + propanoyl-CoA + 6 NADPH + 12 H(+) = 6-deoxyerythronolide B + 6 CO2 + 6 NADP(+) + 7 CoA + H2O</text>
        <dbReference type="Rhea" id="RHEA:23068"/>
        <dbReference type="ChEBI" id="CHEBI:15377"/>
        <dbReference type="ChEBI" id="CHEBI:15378"/>
        <dbReference type="ChEBI" id="CHEBI:16089"/>
        <dbReference type="ChEBI" id="CHEBI:16526"/>
        <dbReference type="ChEBI" id="CHEBI:57287"/>
        <dbReference type="ChEBI" id="CHEBI:57327"/>
        <dbReference type="ChEBI" id="CHEBI:57392"/>
        <dbReference type="ChEBI" id="CHEBI:57783"/>
        <dbReference type="ChEBI" id="CHEBI:58349"/>
        <dbReference type="EC" id="2.3.1.94"/>
    </reaction>
</comment>
<dbReference type="InterPro" id="IPR036736">
    <property type="entry name" value="ACP-like_sf"/>
</dbReference>
<evidence type="ECO:0000256" key="12">
    <source>
        <dbReference type="ARBA" id="ARBA00063272"/>
    </source>
</evidence>
<dbReference type="CDD" id="cd00833">
    <property type="entry name" value="PKS"/>
    <property type="match status" value="2"/>
</dbReference>
<dbReference type="Proteomes" id="UP001165042">
    <property type="component" value="Unassembled WGS sequence"/>
</dbReference>
<evidence type="ECO:0000259" key="15">
    <source>
        <dbReference type="PROSITE" id="PS50075"/>
    </source>
</evidence>
<dbReference type="Gene3D" id="1.10.1200.10">
    <property type="entry name" value="ACP-like"/>
    <property type="match status" value="2"/>
</dbReference>
<dbReference type="EC" id="2.3.1.94" evidence="13"/>
<dbReference type="GO" id="GO:0031177">
    <property type="term" value="F:phosphopantetheine binding"/>
    <property type="evidence" value="ECO:0007669"/>
    <property type="project" value="InterPro"/>
</dbReference>
<evidence type="ECO:0000256" key="1">
    <source>
        <dbReference type="ARBA" id="ARBA00001957"/>
    </source>
</evidence>
<dbReference type="GO" id="GO:0047879">
    <property type="term" value="F:erythronolide synthase activity"/>
    <property type="evidence" value="ECO:0007669"/>
    <property type="project" value="UniProtKB-EC"/>
</dbReference>
<comment type="cofactor">
    <cofactor evidence="1">
        <name>pantetheine 4'-phosphate</name>
        <dbReference type="ChEBI" id="CHEBI:47942"/>
    </cofactor>
</comment>
<dbReference type="Pfam" id="PF00109">
    <property type="entry name" value="ketoacyl-synt"/>
    <property type="match status" value="2"/>
</dbReference>
<dbReference type="FunFam" id="3.40.47.10:FF:000019">
    <property type="entry name" value="Polyketide synthase type I"/>
    <property type="match status" value="2"/>
</dbReference>
<evidence type="ECO:0000256" key="8">
    <source>
        <dbReference type="ARBA" id="ARBA00023315"/>
    </source>
</evidence>
<sequence length="3000" mass="312293">MSNEEKLREYLRRALADLRQARARLREADADGREPIAIVAMGCRYPGGVRDPEGLWDLVAAGGDATGEFPADRGWRLDALYHPDPDHPGTCHTRRGAFLHEAAEFDAAFFDIGPREALAMDPQQRLLLEVAWETVESAGIDPRTLRGSRTGVFAGLMHQGYGAGADVEVEGHLGTGNAGSVASGRIAYTLGLEGPAVTVDTACSSSLVALHLACRSLRTGECDLALAGGVTVMATPATFVEFSRQRGLSPDGRCKSFAESADGTAWGEGVGLVMLERLSDARRNGHGVLAVVRGSAVNSDGASNGLTAPNGVAQERVIRQTLADAALTASDVDVVEAHGTGTRLGDPIEARALLATYGQERDRPLWLGSVKSNIGHTQAAAGVAGVIKVVQAMRRGELPRTLHVDAPSTRVDWSAGAVRLLTEHTPWPDTGRPRRAGVSSFGVSGTNAHVIVEHAPDAPERAEPGPVPESAPWVLSARSAAALRAQAERLAGRCAGADPVDVGYSLATTRTAWEHRAVVLGSDRATPGPGLDALVRGEPSPDLVRGEVVDGGVVFVFPGQGWHWAGMAVGLLDSAPAFRRRVDECADALSRYVDWSPVDVLCGVDGAPPLDRVDVLQPVSFVVMVSLAEVWRAHGVLPGAVIGHSQGEIAAACVAGVLSLEDAVRLVVLRGRALTALAGQGAMVSLACSSDEAEMVAAKAGGRLVVAAVNGPRSVVVSGDPDAVERLVAECAERDVRTHRVPVDYASHSEHVESVRGAVLAAAAGVSHRDARVPWWSTVTGDRLEPAGSDGEYWYRNLRQPVLFDRAVRSLAAQGFGLFVEMSAHPVLTAAVEEVGADSGATVAAVGTLRRDSGDHRRLVRSLAEAHVRGAAVDWRVVLGGGRRVALPTYRFQHERYWLGATGPLPEEVDRWRYRVDWVPFAPVTPGDSKETWLLVVPAGGVGATLVDELVDGSNSAGMTLVRLDVPPAATSAELATLILRETRGGPVRGVLALAAQDEREHLGPIAGPNGITLVLNLFKALGETALRVPLWVITQGAVKAERADRVPRPAQAQAWGLGRVAALEAPGRWGGLVDLPEAVDADTAARLGAVLRGGGEDQVAIRRSGVLARRLVPAHAGPPRRAWRPRGSVLVTGGLGALGARVARWLAERGAERIVLTGRRGPATPGAADLRAELQSLGARVVIAARDVTDSAAMAGLLAEHPVNAVFHVAGADGATPLDQTDPDEFAAICATKVRGARVLDELCGDLDAFVLFSSGAGVWGGAGQGAYAAANAFLDAFAEHRRARGATATAISWGSWAGGGMADGTAGELLRRRGVRAMAPEAAIRALRDVLDRDETCVSIADVDWSRFAPAFGSARATRLLDGVPAARAAVAVDGAAFTLGIAALSPAKRRRELLDLVLAHAGAALGRDNRQPDDLRPDRAFRALGFDSVTAVDLRNRLNTATGLALPVTAVFDHPNPAALAAHLDERLHGSTASPTRTTDRVVAGDEPIAIVAMSCRLPGGAHSPEDLWRLVESGAEAISGFPADRGWDTADLYDPEGSRPGTTSTRMAGFLRDAGEFDAGLFDISPREALAMDPQQRLLLEIAWEALERAGIDPTSLKGAGVGTYIGAGDRGYATGGGRLPAAAEGHLLTGTAASVASGRIAYSFGFEGPAVTVDTACSSSLVALHLACQSLRAGECDLAFAGGVTVMSTPTMFVEFSRQRGLAPDGRCKSFEESADGTGWGEGAGLLLLERLSDARRNGREVLAVVRGSAVNSDGASNGLAAPNGPAQERVIRAALANARLAPSDVDAVEGHGTGTVLGDPIEVQALIATYGQGRDRPLWLGSVKPTTGHTQSAAGVTGVIKMVAAMRHGLLPAAPRASTPTSKVDWSAGAVRLLTEHTPWPDTGRPRRAGVSSFGISGTNAHVVLERSPVVEPLGEKTTGAAPVTAWPLSAKTPAALRAQAGRLLAHVCDRPDLSPADVGLALGVSRAALDERAVVLGTDRADLLSGLAALAAGDAAPGVVTGSRATAPVGFVFSGQGGQWPGMGRGLHKAFPAFARAFDEACDAVDVHLGQDRDVRDVVFGPDGALLDHTLWAQPAIFALQVALLRLFESWGLLPDAVLGHSVGEVAAAHAAGVLSLPEAARLVAWRARLMEALPPGGAMVAVAAGEDVVRPLLTDRIGVAAFNAVGSLVVSGDRDALAGMVEGLDALGVRTTWLRVAHAFHSHRMDPVTAEFAEVAGSTRFGATAVPLVSAVTGDLDTTGEVGTPGYWARQVREPVRFADGVDALVREGVGTIVELGPDQALSALVLDGLAVPALRRRWDEAEAVVTALARVYSRGGEVDWRAFYADTGARRVDLPTYAFQREHYWIGSGATPERSPGDPGRYRVTWHPTRGEPNPKIAGTWLVVSAHVDDHTTAAITGALGDRGARVLRITVPGEARDLASVVADVGDLAGVVSLLALDDSPVPGTPWLPGGFVTTASLLRAMRDAGVRAPLWTVTRGGVAVGGAPVSPGQALAWGALRSAGLEHPESWGGLIDLPETWDEHSAARLVGVLAEGREDQVALRVGGVFARRLERAVPPVPGPAWRARGTVLVTGGTGALGAHVARWLVAAGAEHLLLVSRRGVDAPGAGDLRAELVARGARVSIVSCDVADRDALAAVLGDVPEHCPLTAVVHAAGVTGGDDLASLDAACLAEVLSAKVGGAANLDALLDGVELDAFVLFSSVSGVWGAAGQSGYAAGNAYLDALAEHRRSRGSTATAVAWGPWAGDGMASGARSCRSGLPPMTPERALAALRGALVDDETSLVVSDVDWARFAPAFAVARPRPLLDTVDEARNAVRADGDPTASRAGHLTALPPGERAGAVLDLVRSEAAAVLGQDGARPVAPARSFRDLGFDSLMAVELRDRLALATGVRLPAGVVFDHPNTESLAERLHAELFPAADDVDGVLAELDGIERRLAALRGQPRAEARVAARVRALHGRWTGASEEAEVAGVLGAATPDEVFDFIDNQLDLP</sequence>
<dbReference type="InterPro" id="IPR018201">
    <property type="entry name" value="Ketoacyl_synth_AS"/>
</dbReference>
<dbReference type="Pfam" id="PF00698">
    <property type="entry name" value="Acyl_transf_1"/>
    <property type="match status" value="2"/>
</dbReference>
<evidence type="ECO:0000256" key="7">
    <source>
        <dbReference type="ARBA" id="ARBA00023268"/>
    </source>
</evidence>
<dbReference type="SUPFAM" id="SSF52151">
    <property type="entry name" value="FabD/lysophospholipase-like"/>
    <property type="match status" value="2"/>
</dbReference>
<dbReference type="InterPro" id="IPR001227">
    <property type="entry name" value="Ac_transferase_dom_sf"/>
</dbReference>
<evidence type="ECO:0000256" key="13">
    <source>
        <dbReference type="ARBA" id="ARBA00066981"/>
    </source>
</evidence>
<dbReference type="SUPFAM" id="SSF55048">
    <property type="entry name" value="Probable ACP-binding domain of malonyl-CoA ACP transacylase"/>
    <property type="match status" value="2"/>
</dbReference>
<dbReference type="InterPro" id="IPR020841">
    <property type="entry name" value="PKS_Beta-ketoAc_synthase_dom"/>
</dbReference>
<keyword evidence="8" id="KW-0012">Acyltransferase</keyword>
<dbReference type="Gene3D" id="3.40.366.10">
    <property type="entry name" value="Malonyl-Coenzyme A Acyl Carrier Protein, domain 2"/>
    <property type="match status" value="2"/>
</dbReference>
<dbReference type="InterPro" id="IPR032821">
    <property type="entry name" value="PKS_assoc"/>
</dbReference>
<dbReference type="Pfam" id="PF16197">
    <property type="entry name" value="KAsynt_C_assoc"/>
    <property type="match status" value="2"/>
</dbReference>
<dbReference type="CDD" id="cd08952">
    <property type="entry name" value="KR_1_SDR_x"/>
    <property type="match status" value="2"/>
</dbReference>
<feature type="domain" description="Carrier" evidence="15">
    <location>
        <begin position="1394"/>
        <end position="1471"/>
    </location>
</feature>
<dbReference type="GO" id="GO:0006633">
    <property type="term" value="P:fatty acid biosynthetic process"/>
    <property type="evidence" value="ECO:0007669"/>
    <property type="project" value="InterPro"/>
</dbReference>
<dbReference type="Gene3D" id="3.30.70.3290">
    <property type="match status" value="2"/>
</dbReference>
<dbReference type="Gene3D" id="3.40.47.10">
    <property type="match status" value="2"/>
</dbReference>
<comment type="function">
    <text evidence="10">Involved in the biosynthesis of antibiotic erythromycin via the biosynthesis of its aglycone precursor, 6-deoxyerythronolide B (6-dEB).</text>
</comment>
<dbReference type="InterPro" id="IPR013968">
    <property type="entry name" value="PKS_KR"/>
</dbReference>
<feature type="coiled-coil region" evidence="14">
    <location>
        <begin position="1"/>
        <end position="31"/>
    </location>
</feature>
<keyword evidence="3" id="KW-0597">Phosphoprotein</keyword>
<dbReference type="InterPro" id="IPR016036">
    <property type="entry name" value="Malonyl_transacylase_ACP-bd"/>
</dbReference>
<reference evidence="17" key="1">
    <citation type="submission" date="2023-02" db="EMBL/GenBank/DDBJ databases">
        <title>Actinokineospora globicatena NBRC 15670.</title>
        <authorList>
            <person name="Ichikawa N."/>
            <person name="Sato H."/>
            <person name="Tonouchi N."/>
        </authorList>
    </citation>
    <scope>NUCLEOTIDE SEQUENCE</scope>
    <source>
        <strain evidence="17">NBRC 15670</strain>
    </source>
</reference>
<comment type="subunit">
    <text evidence="12">Homodimer. Erythronolide synthase is composed of EryAI, EryAII and EryAIII multimodular (2 modules) polypeptides each coding for a functional synthase subunit which participates in 2 of the six FAS-like elongation steps required for formation of the polyketide. Module 1, 2, 3, 4, 5, and 6 participating in biosynthesis steps 1, 2, 3, 4, 5, and 6, respectively.</text>
</comment>
<dbReference type="InterPro" id="IPR016039">
    <property type="entry name" value="Thiolase-like"/>
</dbReference>
<dbReference type="GO" id="GO:0033068">
    <property type="term" value="P:macrolide biosynthetic process"/>
    <property type="evidence" value="ECO:0007669"/>
    <property type="project" value="UniProtKB-ARBA"/>
</dbReference>
<protein>
    <recommendedName>
        <fullName evidence="13">6-deoxyerythronolide-B synthase</fullName>
        <ecNumber evidence="13">2.3.1.94</ecNumber>
    </recommendedName>
</protein>
<organism evidence="17 18">
    <name type="scientific">Actinokineospora globicatena</name>
    <dbReference type="NCBI Taxonomy" id="103729"/>
    <lineage>
        <taxon>Bacteria</taxon>
        <taxon>Bacillati</taxon>
        <taxon>Actinomycetota</taxon>
        <taxon>Actinomycetes</taxon>
        <taxon>Pseudonocardiales</taxon>
        <taxon>Pseudonocardiaceae</taxon>
        <taxon>Actinokineospora</taxon>
    </lineage>
</organism>
<dbReference type="PANTHER" id="PTHR43775">
    <property type="entry name" value="FATTY ACID SYNTHASE"/>
    <property type="match status" value="1"/>
</dbReference>
<dbReference type="InterPro" id="IPR057326">
    <property type="entry name" value="KR_dom"/>
</dbReference>
<dbReference type="PROSITE" id="PS52004">
    <property type="entry name" value="KS3_2"/>
    <property type="match status" value="2"/>
</dbReference>
<dbReference type="SMART" id="SM00822">
    <property type="entry name" value="PKS_KR"/>
    <property type="match status" value="2"/>
</dbReference>
<dbReference type="PROSITE" id="PS00606">
    <property type="entry name" value="KS3_1"/>
    <property type="match status" value="2"/>
</dbReference>
<evidence type="ECO:0000313" key="17">
    <source>
        <dbReference type="EMBL" id="GLW89895.1"/>
    </source>
</evidence>
<dbReference type="SMART" id="SM00827">
    <property type="entry name" value="PKS_AT"/>
    <property type="match status" value="2"/>
</dbReference>
<dbReference type="SUPFAM" id="SSF47336">
    <property type="entry name" value="ACP-like"/>
    <property type="match status" value="2"/>
</dbReference>
<keyword evidence="2" id="KW-0596">Phosphopantetheine</keyword>
<dbReference type="InterPro" id="IPR014030">
    <property type="entry name" value="Ketoacyl_synth_N"/>
</dbReference>
<proteinExistence type="predicted"/>
<keyword evidence="14" id="KW-0175">Coiled coil</keyword>
<feature type="domain" description="Carrier" evidence="15">
    <location>
        <begin position="2848"/>
        <end position="2923"/>
    </location>
</feature>
<dbReference type="InterPro" id="IPR006162">
    <property type="entry name" value="Ppantetheine_attach_site"/>
</dbReference>
<dbReference type="InterPro" id="IPR016035">
    <property type="entry name" value="Acyl_Trfase/lysoPLipase"/>
</dbReference>
<feature type="domain" description="Ketosynthase family 3 (KS3)" evidence="16">
    <location>
        <begin position="33"/>
        <end position="454"/>
    </location>
</feature>
<dbReference type="InterPro" id="IPR050091">
    <property type="entry name" value="PKS_NRPS_Biosynth_Enz"/>
</dbReference>
<keyword evidence="6" id="KW-0045">Antibiotic biosynthesis</keyword>
<keyword evidence="18" id="KW-1185">Reference proteome</keyword>
<evidence type="ECO:0000256" key="4">
    <source>
        <dbReference type="ARBA" id="ARBA00022679"/>
    </source>
</evidence>
<dbReference type="InterPro" id="IPR036291">
    <property type="entry name" value="NAD(P)-bd_dom_sf"/>
</dbReference>
<evidence type="ECO:0000256" key="6">
    <source>
        <dbReference type="ARBA" id="ARBA00023194"/>
    </source>
</evidence>
<dbReference type="EMBL" id="BSSD01000001">
    <property type="protein sequence ID" value="GLW89895.1"/>
    <property type="molecule type" value="Genomic_DNA"/>
</dbReference>
<evidence type="ECO:0000256" key="5">
    <source>
        <dbReference type="ARBA" id="ARBA00022737"/>
    </source>
</evidence>
<gene>
    <name evidence="17" type="ORF">Aglo03_07110</name>
</gene>
<dbReference type="Pfam" id="PF08990">
    <property type="entry name" value="Docking"/>
    <property type="match status" value="1"/>
</dbReference>
<dbReference type="PROSITE" id="PS50075">
    <property type="entry name" value="CARRIER"/>
    <property type="match status" value="2"/>
</dbReference>
<dbReference type="GO" id="GO:0004312">
    <property type="term" value="F:fatty acid synthase activity"/>
    <property type="evidence" value="ECO:0007669"/>
    <property type="project" value="TreeGrafter"/>
</dbReference>
<dbReference type="InterPro" id="IPR015083">
    <property type="entry name" value="NorB/c/GfsB-D-like_docking"/>
</dbReference>